<dbReference type="InterPro" id="IPR006059">
    <property type="entry name" value="SBP"/>
</dbReference>
<organism evidence="3 4">
    <name type="scientific">Facklamia lactis</name>
    <dbReference type="NCBI Taxonomy" id="2749967"/>
    <lineage>
        <taxon>Bacteria</taxon>
        <taxon>Bacillati</taxon>
        <taxon>Bacillota</taxon>
        <taxon>Bacilli</taxon>
        <taxon>Lactobacillales</taxon>
        <taxon>Aerococcaceae</taxon>
        <taxon>Facklamia</taxon>
    </lineage>
</organism>
<gene>
    <name evidence="3" type="ORF">HZY91_04015</name>
</gene>
<reference evidence="3 4" key="1">
    <citation type="submission" date="2020-07" db="EMBL/GenBank/DDBJ databases">
        <title>Facklamia lactis sp. nov., isolated from raw milk.</title>
        <authorList>
            <person name="Doll E.V."/>
            <person name="Huptas C."/>
            <person name="Staib L."/>
            <person name="Wenning M."/>
            <person name="Scherer S."/>
        </authorList>
    </citation>
    <scope>NUCLEOTIDE SEQUENCE [LARGE SCALE GENOMIC DNA]</scope>
    <source>
        <strain evidence="3 4">DSM 111018</strain>
    </source>
</reference>
<proteinExistence type="predicted"/>
<evidence type="ECO:0000313" key="4">
    <source>
        <dbReference type="Proteomes" id="UP000721415"/>
    </source>
</evidence>
<feature type="signal peptide" evidence="2">
    <location>
        <begin position="1"/>
        <end position="22"/>
    </location>
</feature>
<sequence>MKKVFTLASAIILSSIPLLSTAVESITAQEEQTVVVYSNTLFDEAREARVTELAKEAGFKLEVVAAPGGDTYNRVLAEKDDPQADVVIGLDEANWLNLQEEIALHDFEPVWAENIPEAKLLGSGQFFPFAESYIFGLYNPDNVSEEEIPKRLEELGESDNWKEKYRIPEDLAGSTHQKILLTILMQYPDENGDLGISEEGWQKVENYINNGYQIREDEDHFALLNEGTLLFDYHHASGTSVAIDENKDYNIKPIDPEYGVFTMTEEIGILDKGKDHDYTAAEGFVNWFGSDEIQKTLAEEFGFVPLTDVAKEGMNDTMKTLLEQVTPMEVDWDLYRENVDAWVEKLELDYMP</sequence>
<evidence type="ECO:0000313" key="3">
    <source>
        <dbReference type="EMBL" id="MBG9986058.1"/>
    </source>
</evidence>
<dbReference type="Proteomes" id="UP000721415">
    <property type="component" value="Unassembled WGS sequence"/>
</dbReference>
<dbReference type="RefSeq" id="WP_197114981.1">
    <property type="nucleotide sequence ID" value="NZ_JACBXQ010000002.1"/>
</dbReference>
<dbReference type="EMBL" id="JACBXQ010000002">
    <property type="protein sequence ID" value="MBG9986058.1"/>
    <property type="molecule type" value="Genomic_DNA"/>
</dbReference>
<accession>A0ABS0LPH5</accession>
<name>A0ABS0LPH5_9LACT</name>
<keyword evidence="1 2" id="KW-0732">Signal</keyword>
<dbReference type="Pfam" id="PF13416">
    <property type="entry name" value="SBP_bac_8"/>
    <property type="match status" value="1"/>
</dbReference>
<feature type="chain" id="PRO_5046384352" evidence="2">
    <location>
        <begin position="23"/>
        <end position="352"/>
    </location>
</feature>
<keyword evidence="4" id="KW-1185">Reference proteome</keyword>
<comment type="caution">
    <text evidence="3">The sequence shown here is derived from an EMBL/GenBank/DDBJ whole genome shotgun (WGS) entry which is preliminary data.</text>
</comment>
<evidence type="ECO:0000256" key="2">
    <source>
        <dbReference type="SAM" id="SignalP"/>
    </source>
</evidence>
<dbReference type="PANTHER" id="PTHR30006">
    <property type="entry name" value="THIAMINE-BINDING PERIPLASMIC PROTEIN-RELATED"/>
    <property type="match status" value="1"/>
</dbReference>
<protein>
    <submittedName>
        <fullName evidence="3">Extracellular solute-binding protein</fullName>
    </submittedName>
</protein>
<dbReference type="Gene3D" id="3.40.190.10">
    <property type="entry name" value="Periplasmic binding protein-like II"/>
    <property type="match status" value="2"/>
</dbReference>
<dbReference type="PANTHER" id="PTHR30006:SF2">
    <property type="entry name" value="ABC TRANSPORTER SUBSTRATE-BINDING PROTEIN"/>
    <property type="match status" value="1"/>
</dbReference>
<evidence type="ECO:0000256" key="1">
    <source>
        <dbReference type="ARBA" id="ARBA00022729"/>
    </source>
</evidence>
<dbReference type="SUPFAM" id="SSF53850">
    <property type="entry name" value="Periplasmic binding protein-like II"/>
    <property type="match status" value="1"/>
</dbReference>